<feature type="binding site" evidence="7">
    <location>
        <begin position="154"/>
        <end position="161"/>
    </location>
    <ligand>
        <name>substrate</name>
    </ligand>
</feature>
<evidence type="ECO:0000256" key="3">
    <source>
        <dbReference type="ARBA" id="ARBA00022679"/>
    </source>
</evidence>
<evidence type="ECO:0000256" key="5">
    <source>
        <dbReference type="PIRNR" id="PIRNR016262"/>
    </source>
</evidence>
<comment type="function">
    <text evidence="5">Catalyzes the transfer of endogenously produced octanoic acid from octanoyl-acyl-carrier-protein onto the lipoyl domains of lipoate-dependent enzymes. Lipoyl-ACP can also act as a substrate although octanoyl-ACP is likely to be the physiological substrate.</text>
</comment>
<dbReference type="EMBL" id="LPNL01000009">
    <property type="protein sequence ID" value="OEJ81376.1"/>
    <property type="molecule type" value="Genomic_DNA"/>
</dbReference>
<sequence>MLFKRLTLKCSKINNSRLYSTDIFPCKIANQNLIHYHINNKYSNYTKVSNFQTSLLKQYLDWYKKYPIFKLNQLKEENIEQYNAVMRTKPKPSIISVEFNPVYTAGKKFMKTIKSPDEFSKTYRHFVPNSKTMLDESLENKVECKLPEFEFINRGGKITYHGPGQLVIYLILDLKDFSNLDIRKYIQILEGNLKEFVRGEGLDVVNYKDEVGVFVKSKVNNSTYKMSSIGINLQKLITTHGISINIQNNLEYLNTFEMCGLENLQQTSLLREKKELSEDISSIAQKIVKKINHDLGNMNIIYKSIDEDEINI</sequence>
<dbReference type="NCBIfam" id="TIGR00214">
    <property type="entry name" value="lipB"/>
    <property type="match status" value="1"/>
</dbReference>
<evidence type="ECO:0000256" key="8">
    <source>
        <dbReference type="PIRSR" id="PIRSR016262-3"/>
    </source>
</evidence>
<protein>
    <recommendedName>
        <fullName evidence="5">Octanoyltransferase</fullName>
        <ecNumber evidence="5">2.3.1.181</ecNumber>
    </recommendedName>
</protein>
<evidence type="ECO:0000256" key="6">
    <source>
        <dbReference type="PIRSR" id="PIRSR016262-1"/>
    </source>
</evidence>
<dbReference type="GO" id="GO:0009249">
    <property type="term" value="P:protein lipoylation"/>
    <property type="evidence" value="ECO:0007669"/>
    <property type="project" value="InterPro"/>
</dbReference>
<keyword evidence="11" id="KW-1185">Reference proteome</keyword>
<dbReference type="OrthoDB" id="19908at2759"/>
<keyword evidence="3 5" id="KW-0808">Transferase</keyword>
<evidence type="ECO:0000256" key="1">
    <source>
        <dbReference type="ARBA" id="ARBA00004821"/>
    </source>
</evidence>
<feature type="domain" description="BPL/LPL catalytic" evidence="9">
    <location>
        <begin position="88"/>
        <end position="299"/>
    </location>
</feature>
<dbReference type="InterPro" id="IPR045864">
    <property type="entry name" value="aa-tRNA-synth_II/BPL/LPL"/>
</dbReference>
<evidence type="ECO:0000313" key="11">
    <source>
        <dbReference type="Proteomes" id="UP000095605"/>
    </source>
</evidence>
<evidence type="ECO:0000259" key="9">
    <source>
        <dbReference type="PROSITE" id="PS51733"/>
    </source>
</evidence>
<dbReference type="EC" id="2.3.1.181" evidence="5"/>
<name>A0A1E5R386_9ASCO</name>
<comment type="pathway">
    <text evidence="1 5">Protein modification; protein lipoylation via endogenous pathway; protein N(6)-(lipoyl)lysine from octanoyl-[acyl-carrier-protein]: step 1/2.</text>
</comment>
<dbReference type="InterPro" id="IPR020605">
    <property type="entry name" value="Octanoyltransferase_CS"/>
</dbReference>
<proteinExistence type="inferred from homology"/>
<feature type="binding site" evidence="7">
    <location>
        <begin position="228"/>
        <end position="230"/>
    </location>
    <ligand>
        <name>substrate</name>
    </ligand>
</feature>
<dbReference type="InterPro" id="IPR004143">
    <property type="entry name" value="BPL_LPL_catalytic"/>
</dbReference>
<accession>A0A1E5R386</accession>
<comment type="catalytic activity">
    <reaction evidence="5">
        <text>octanoyl-[ACP] + L-lysyl-[protein] = N(6)-octanoyl-L-lysyl-[protein] + holo-[ACP] + H(+)</text>
        <dbReference type="Rhea" id="RHEA:17665"/>
        <dbReference type="Rhea" id="RHEA-COMP:9636"/>
        <dbReference type="Rhea" id="RHEA-COMP:9685"/>
        <dbReference type="Rhea" id="RHEA-COMP:9752"/>
        <dbReference type="Rhea" id="RHEA-COMP:9928"/>
        <dbReference type="ChEBI" id="CHEBI:15378"/>
        <dbReference type="ChEBI" id="CHEBI:29969"/>
        <dbReference type="ChEBI" id="CHEBI:64479"/>
        <dbReference type="ChEBI" id="CHEBI:78463"/>
        <dbReference type="ChEBI" id="CHEBI:78809"/>
        <dbReference type="EC" id="2.3.1.181"/>
    </reaction>
</comment>
<evidence type="ECO:0000256" key="4">
    <source>
        <dbReference type="ARBA" id="ARBA00023315"/>
    </source>
</evidence>
<dbReference type="Pfam" id="PF21948">
    <property type="entry name" value="LplA-B_cat"/>
    <property type="match status" value="1"/>
</dbReference>
<dbReference type="SUPFAM" id="SSF55681">
    <property type="entry name" value="Class II aaRS and biotin synthetases"/>
    <property type="match status" value="1"/>
</dbReference>
<dbReference type="PANTHER" id="PTHR10993:SF7">
    <property type="entry name" value="LIPOYLTRANSFERASE 2, MITOCHONDRIAL-RELATED"/>
    <property type="match status" value="1"/>
</dbReference>
<dbReference type="Gene3D" id="3.30.930.10">
    <property type="entry name" value="Bira Bifunctional Protein, Domain 2"/>
    <property type="match status" value="1"/>
</dbReference>
<comment type="caution">
    <text evidence="10">The sequence shown here is derived from an EMBL/GenBank/DDBJ whole genome shotgun (WGS) entry which is preliminary data.</text>
</comment>
<organism evidence="10 11">
    <name type="scientific">Hanseniaspora opuntiae</name>
    <dbReference type="NCBI Taxonomy" id="211096"/>
    <lineage>
        <taxon>Eukaryota</taxon>
        <taxon>Fungi</taxon>
        <taxon>Dikarya</taxon>
        <taxon>Ascomycota</taxon>
        <taxon>Saccharomycotina</taxon>
        <taxon>Saccharomycetes</taxon>
        <taxon>Saccharomycodales</taxon>
        <taxon>Saccharomycodaceae</taxon>
        <taxon>Hanseniaspora</taxon>
    </lineage>
</organism>
<gene>
    <name evidence="10" type="ORF">AWRI3578_g3750</name>
</gene>
<evidence type="ECO:0000256" key="2">
    <source>
        <dbReference type="ARBA" id="ARBA00007907"/>
    </source>
</evidence>
<feature type="active site" description="Acyl-thioester intermediate" evidence="6">
    <location>
        <position position="259"/>
    </location>
</feature>
<keyword evidence="4 5" id="KW-0012">Acyltransferase</keyword>
<feature type="binding site" evidence="7">
    <location>
        <begin position="241"/>
        <end position="243"/>
    </location>
    <ligand>
        <name>substrate</name>
    </ligand>
</feature>
<dbReference type="GO" id="GO:0033819">
    <property type="term" value="F:lipoyl(octanoyl) transferase activity"/>
    <property type="evidence" value="ECO:0007669"/>
    <property type="project" value="UniProtKB-EC"/>
</dbReference>
<reference evidence="11" key="1">
    <citation type="journal article" date="2016" name="Genome Announc.">
        <title>Genome sequences of three species of Hanseniaspora isolated from spontaneous wine fermentations.</title>
        <authorList>
            <person name="Sternes P.R."/>
            <person name="Lee D."/>
            <person name="Kutyna D.R."/>
            <person name="Borneman A.R."/>
        </authorList>
    </citation>
    <scope>NUCLEOTIDE SEQUENCE [LARGE SCALE GENOMIC DNA]</scope>
    <source>
        <strain evidence="11">AWRI3578</strain>
    </source>
</reference>
<dbReference type="InterPro" id="IPR000544">
    <property type="entry name" value="Octanoyltransferase"/>
</dbReference>
<feature type="site" description="Lowers pKa of active site Cys" evidence="8">
    <location>
        <position position="225"/>
    </location>
</feature>
<dbReference type="PROSITE" id="PS01313">
    <property type="entry name" value="LIPB"/>
    <property type="match status" value="1"/>
</dbReference>
<dbReference type="PIRSF" id="PIRSF016262">
    <property type="entry name" value="LPLase"/>
    <property type="match status" value="1"/>
</dbReference>
<dbReference type="AlphaFoldDB" id="A0A1E5R386"/>
<dbReference type="PROSITE" id="PS51733">
    <property type="entry name" value="BPL_LPL_CATALYTIC"/>
    <property type="match status" value="1"/>
</dbReference>
<evidence type="ECO:0000313" key="10">
    <source>
        <dbReference type="EMBL" id="OEJ81376.1"/>
    </source>
</evidence>
<dbReference type="UniPathway" id="UPA00538">
    <property type="reaction ID" value="UER00592"/>
</dbReference>
<evidence type="ECO:0000256" key="7">
    <source>
        <dbReference type="PIRSR" id="PIRSR016262-2"/>
    </source>
</evidence>
<dbReference type="Proteomes" id="UP000095605">
    <property type="component" value="Unassembled WGS sequence"/>
</dbReference>
<dbReference type="PANTHER" id="PTHR10993">
    <property type="entry name" value="OCTANOYLTRANSFERASE"/>
    <property type="match status" value="1"/>
</dbReference>
<comment type="similarity">
    <text evidence="2 5">Belongs to the LipB family.</text>
</comment>